<dbReference type="PANTHER" id="PTHR28008:SF1">
    <property type="entry name" value="DOMAIN PROTEIN, PUTATIVE (AFU_ORTHOLOGUE AFUA_3G10980)-RELATED"/>
    <property type="match status" value="1"/>
</dbReference>
<keyword evidence="4" id="KW-1185">Reference proteome</keyword>
<keyword evidence="1" id="KW-0812">Transmembrane</keyword>
<name>A0A2T5BYB5_9BACT</name>
<evidence type="ECO:0000259" key="2">
    <source>
        <dbReference type="Pfam" id="PF04892"/>
    </source>
</evidence>
<feature type="domain" description="VanZ-like" evidence="2">
    <location>
        <begin position="41"/>
        <end position="124"/>
    </location>
</feature>
<evidence type="ECO:0000256" key="1">
    <source>
        <dbReference type="SAM" id="Phobius"/>
    </source>
</evidence>
<dbReference type="OrthoDB" id="1524985at2"/>
<reference evidence="3 4" key="1">
    <citation type="submission" date="2018-04" db="EMBL/GenBank/DDBJ databases">
        <title>Genomic Encyclopedia of Archaeal and Bacterial Type Strains, Phase II (KMG-II): from individual species to whole genera.</title>
        <authorList>
            <person name="Goeker M."/>
        </authorList>
    </citation>
    <scope>NUCLEOTIDE SEQUENCE [LARGE SCALE GENOMIC DNA]</scope>
    <source>
        <strain evidence="3 4">DSM 28823</strain>
    </source>
</reference>
<proteinExistence type="predicted"/>
<feature type="transmembrane region" description="Helical" evidence="1">
    <location>
        <begin position="103"/>
        <end position="122"/>
    </location>
</feature>
<dbReference type="PANTHER" id="PTHR28008">
    <property type="entry name" value="DOMAIN PROTEIN, PUTATIVE (AFU_ORTHOLOGUE AFUA_3G10980)-RELATED"/>
    <property type="match status" value="1"/>
</dbReference>
<dbReference type="InterPro" id="IPR006976">
    <property type="entry name" value="VanZ-like"/>
</dbReference>
<keyword evidence="1" id="KW-0472">Membrane</keyword>
<dbReference type="RefSeq" id="WP_107823414.1">
    <property type="nucleotide sequence ID" value="NZ_OY782574.1"/>
</dbReference>
<comment type="caution">
    <text evidence="3">The sequence shown here is derived from an EMBL/GenBank/DDBJ whole genome shotgun (WGS) entry which is preliminary data.</text>
</comment>
<evidence type="ECO:0000313" key="3">
    <source>
        <dbReference type="EMBL" id="PTN07217.1"/>
    </source>
</evidence>
<organism evidence="3 4">
    <name type="scientific">Mangrovibacterium marinum</name>
    <dbReference type="NCBI Taxonomy" id="1639118"/>
    <lineage>
        <taxon>Bacteria</taxon>
        <taxon>Pseudomonadati</taxon>
        <taxon>Bacteroidota</taxon>
        <taxon>Bacteroidia</taxon>
        <taxon>Marinilabiliales</taxon>
        <taxon>Prolixibacteraceae</taxon>
        <taxon>Mangrovibacterium</taxon>
    </lineage>
</organism>
<keyword evidence="1" id="KW-1133">Transmembrane helix</keyword>
<feature type="transmembrane region" description="Helical" evidence="1">
    <location>
        <begin position="21"/>
        <end position="38"/>
    </location>
</feature>
<accession>A0A2T5BYB5</accession>
<feature type="transmembrane region" description="Helical" evidence="1">
    <location>
        <begin position="50"/>
        <end position="70"/>
    </location>
</feature>
<sequence length="126" mass="14451">MYRKLFTKIIATPRYLKRLSIVWGILIWVLCLMPSNELPKTSPIPQLDKIVHFTLYLGWSVLVLLTLSLYKRRFNAAFILFLLLLCSLLIELLQFALPIGRSFSILDLLANSAGLLAGWAIFRSLK</sequence>
<feature type="transmembrane region" description="Helical" evidence="1">
    <location>
        <begin position="77"/>
        <end position="97"/>
    </location>
</feature>
<protein>
    <submittedName>
        <fullName evidence="3">VanZ family protein</fullName>
    </submittedName>
</protein>
<dbReference type="Proteomes" id="UP000243525">
    <property type="component" value="Unassembled WGS sequence"/>
</dbReference>
<gene>
    <name evidence="3" type="ORF">C8N47_1202</name>
</gene>
<dbReference type="EMBL" id="QAAD01000020">
    <property type="protein sequence ID" value="PTN07217.1"/>
    <property type="molecule type" value="Genomic_DNA"/>
</dbReference>
<dbReference type="Pfam" id="PF04892">
    <property type="entry name" value="VanZ"/>
    <property type="match status" value="1"/>
</dbReference>
<dbReference type="AlphaFoldDB" id="A0A2T5BYB5"/>
<evidence type="ECO:0000313" key="4">
    <source>
        <dbReference type="Proteomes" id="UP000243525"/>
    </source>
</evidence>